<evidence type="ECO:0000313" key="3">
    <source>
        <dbReference type="RefSeq" id="XP_029333656.1"/>
    </source>
</evidence>
<dbReference type="GeneID" id="110294928"/>
<organism evidence="2 3">
    <name type="scientific">Mus caroli</name>
    <name type="common">Ryukyu mouse</name>
    <name type="synonym">Ricefield mouse</name>
    <dbReference type="NCBI Taxonomy" id="10089"/>
    <lineage>
        <taxon>Eukaryota</taxon>
        <taxon>Metazoa</taxon>
        <taxon>Chordata</taxon>
        <taxon>Craniata</taxon>
        <taxon>Vertebrata</taxon>
        <taxon>Euteleostomi</taxon>
        <taxon>Mammalia</taxon>
        <taxon>Eutheria</taxon>
        <taxon>Euarchontoglires</taxon>
        <taxon>Glires</taxon>
        <taxon>Rodentia</taxon>
        <taxon>Myomorpha</taxon>
        <taxon>Muroidea</taxon>
        <taxon>Muridae</taxon>
        <taxon>Murinae</taxon>
        <taxon>Mus</taxon>
        <taxon>Mus</taxon>
    </lineage>
</organism>
<dbReference type="Proteomes" id="UP000515126">
    <property type="component" value="Chromosome 5"/>
</dbReference>
<keyword evidence="2" id="KW-1185">Reference proteome</keyword>
<proteinExistence type="predicted"/>
<evidence type="ECO:0000256" key="1">
    <source>
        <dbReference type="SAM" id="MobiDB-lite"/>
    </source>
</evidence>
<feature type="compositionally biased region" description="Polar residues" evidence="1">
    <location>
        <begin position="65"/>
        <end position="81"/>
    </location>
</feature>
<dbReference type="AlphaFoldDB" id="A0A6P7R880"/>
<protein>
    <submittedName>
        <fullName evidence="3">Uncharacterized protein LOC110294928</fullName>
    </submittedName>
</protein>
<gene>
    <name evidence="3" type="primary">LOC110294928</name>
</gene>
<accession>A0A6P7R880</accession>
<evidence type="ECO:0000313" key="2">
    <source>
        <dbReference type="Proteomes" id="UP000515126"/>
    </source>
</evidence>
<feature type="region of interest" description="Disordered" evidence="1">
    <location>
        <begin position="20"/>
        <end position="105"/>
    </location>
</feature>
<sequence>MSAKVPCREKGHSVCRSFSEIRGCNGSQSGQTGAGLSPTPAAPGNKLGLPYTEQASVRPSRGIPRSTTRFWSRSTEDWSGSDTGGPAAVEPRSGPKGQRGSSLQHGCRTPACIPVLFPKSPGCPAWCSSFAFVSQANDSDPQIHVFTQECNPESLSPYSSRVTRKSEVGAGNPDRGCPASGPSSFHFPLLLGNFGCNYLGQAQLQRLAPCSGESNRHGKTLQPQNGSQRLLVRFTLILCAEILERAATHTPRTFLLSKSCAFPTPLPAVFSPFGILPCPLLQNFSLDIKYLKR</sequence>
<name>A0A6P7R880_MUSCR</name>
<dbReference type="RefSeq" id="XP_029333656.1">
    <property type="nucleotide sequence ID" value="XM_029477796.1"/>
</dbReference>
<dbReference type="KEGG" id="mcal:110294928"/>
<reference evidence="3" key="1">
    <citation type="submission" date="2025-08" db="UniProtKB">
        <authorList>
            <consortium name="RefSeq"/>
        </authorList>
    </citation>
    <scope>IDENTIFICATION</scope>
</reference>